<sequence>MKQKQILSAKDINEKQRYLSELSDVLKGRQYVDKHLYAFHKLGVFVNICESLAQTSDADIAVNQLIANHKYCTNNLLSSGGLAPGTGSLYENMVFVPFMMGQGVPLQPSLSKPGISVDKSRSKPPTTAYRYHLAQALSASIKAR</sequence>
<protein>
    <submittedName>
        <fullName evidence="1">Uncharacterized protein</fullName>
    </submittedName>
</protein>
<proteinExistence type="predicted"/>
<dbReference type="Proteomes" id="UP000759131">
    <property type="component" value="Unassembled WGS sequence"/>
</dbReference>
<organism evidence="1">
    <name type="scientific">Medioppia subpectinata</name>
    <dbReference type="NCBI Taxonomy" id="1979941"/>
    <lineage>
        <taxon>Eukaryota</taxon>
        <taxon>Metazoa</taxon>
        <taxon>Ecdysozoa</taxon>
        <taxon>Arthropoda</taxon>
        <taxon>Chelicerata</taxon>
        <taxon>Arachnida</taxon>
        <taxon>Acari</taxon>
        <taxon>Acariformes</taxon>
        <taxon>Sarcoptiformes</taxon>
        <taxon>Oribatida</taxon>
        <taxon>Brachypylina</taxon>
        <taxon>Oppioidea</taxon>
        <taxon>Oppiidae</taxon>
        <taxon>Medioppia</taxon>
    </lineage>
</organism>
<keyword evidence="2" id="KW-1185">Reference proteome</keyword>
<dbReference type="EMBL" id="CAJPIZ010027995">
    <property type="protein sequence ID" value="CAG2119365.1"/>
    <property type="molecule type" value="Genomic_DNA"/>
</dbReference>
<evidence type="ECO:0000313" key="2">
    <source>
        <dbReference type="Proteomes" id="UP000759131"/>
    </source>
</evidence>
<accession>A0A7R9LJF4</accession>
<gene>
    <name evidence="1" type="ORF">OSB1V03_LOCUS19314</name>
</gene>
<dbReference type="EMBL" id="OC882570">
    <property type="protein sequence ID" value="CAD7642804.1"/>
    <property type="molecule type" value="Genomic_DNA"/>
</dbReference>
<reference evidence="1" key="1">
    <citation type="submission" date="2020-11" db="EMBL/GenBank/DDBJ databases">
        <authorList>
            <person name="Tran Van P."/>
        </authorList>
    </citation>
    <scope>NUCLEOTIDE SEQUENCE</scope>
</reference>
<dbReference type="AlphaFoldDB" id="A0A7R9LJF4"/>
<evidence type="ECO:0000313" key="1">
    <source>
        <dbReference type="EMBL" id="CAD7642804.1"/>
    </source>
</evidence>
<name>A0A7R9LJF4_9ACAR</name>